<gene>
    <name evidence="3" type="ORF">LIER_05263</name>
</gene>
<name>A0AAV3P0G9_LITER</name>
<dbReference type="InterPro" id="IPR013103">
    <property type="entry name" value="RVT_2"/>
</dbReference>
<organism evidence="3 4">
    <name type="scientific">Lithospermum erythrorhizon</name>
    <name type="common">Purple gromwell</name>
    <name type="synonym">Lithospermum officinale var. erythrorhizon</name>
    <dbReference type="NCBI Taxonomy" id="34254"/>
    <lineage>
        <taxon>Eukaryota</taxon>
        <taxon>Viridiplantae</taxon>
        <taxon>Streptophyta</taxon>
        <taxon>Embryophyta</taxon>
        <taxon>Tracheophyta</taxon>
        <taxon>Spermatophyta</taxon>
        <taxon>Magnoliopsida</taxon>
        <taxon>eudicotyledons</taxon>
        <taxon>Gunneridae</taxon>
        <taxon>Pentapetalae</taxon>
        <taxon>asterids</taxon>
        <taxon>lamiids</taxon>
        <taxon>Boraginales</taxon>
        <taxon>Boraginaceae</taxon>
        <taxon>Boraginoideae</taxon>
        <taxon>Lithospermeae</taxon>
        <taxon>Lithospermum</taxon>
    </lineage>
</organism>
<evidence type="ECO:0000256" key="1">
    <source>
        <dbReference type="SAM" id="MobiDB-lite"/>
    </source>
</evidence>
<dbReference type="PANTHER" id="PTHR43383:SF2">
    <property type="entry name" value="AMIDOHYDROLASE 2 FAMILY PROTEIN"/>
    <property type="match status" value="1"/>
</dbReference>
<evidence type="ECO:0000313" key="3">
    <source>
        <dbReference type="EMBL" id="GAA0144949.1"/>
    </source>
</evidence>
<feature type="region of interest" description="Disordered" evidence="1">
    <location>
        <begin position="1"/>
        <end position="23"/>
    </location>
</feature>
<reference evidence="3 4" key="1">
    <citation type="submission" date="2024-01" db="EMBL/GenBank/DDBJ databases">
        <title>The complete chloroplast genome sequence of Lithospermum erythrorhizon: insights into the phylogenetic relationship among Boraginaceae species and the maternal lineages of purple gromwells.</title>
        <authorList>
            <person name="Okada T."/>
            <person name="Watanabe K."/>
        </authorList>
    </citation>
    <scope>NUCLEOTIDE SEQUENCE [LARGE SCALE GENOMIC DNA]</scope>
</reference>
<dbReference type="AlphaFoldDB" id="A0AAV3P0G9"/>
<sequence length="239" mass="27289">MVDSSENEQSGNNDLNSVNDLDLPIPMRKGNSTRHPIERFVTYTNLSSSFQSFTAILSKIVIPKDVKEALQVPQWRKAVIEEMMELQKNQTWHLVNLPPGKRTVGFAKLNTIRILLSLATSLDWELHQLDIKNVFLNGELEEEVYMIQPPGFEQGSDKVCKLQSLYGLKQSPRACFKRFSREVKNHGYKQSQTDHTMFIKHTGMGKITILIVYVDDIIITGNDVAEIKNMKKLLAKTLK</sequence>
<proteinExistence type="predicted"/>
<accession>A0AAV3P0G9</accession>
<dbReference type="PANTHER" id="PTHR43383">
    <property type="entry name" value="NODULIN 6"/>
    <property type="match status" value="1"/>
</dbReference>
<dbReference type="Proteomes" id="UP001454036">
    <property type="component" value="Unassembled WGS sequence"/>
</dbReference>
<dbReference type="SUPFAM" id="SSF56672">
    <property type="entry name" value="DNA/RNA polymerases"/>
    <property type="match status" value="1"/>
</dbReference>
<feature type="domain" description="Reverse transcriptase Ty1/copia-type" evidence="2">
    <location>
        <begin position="107"/>
        <end position="238"/>
    </location>
</feature>
<comment type="caution">
    <text evidence="3">The sequence shown here is derived from an EMBL/GenBank/DDBJ whole genome shotgun (WGS) entry which is preliminary data.</text>
</comment>
<evidence type="ECO:0000259" key="2">
    <source>
        <dbReference type="Pfam" id="PF07727"/>
    </source>
</evidence>
<feature type="compositionally biased region" description="Low complexity" evidence="1">
    <location>
        <begin position="12"/>
        <end position="23"/>
    </location>
</feature>
<protein>
    <recommendedName>
        <fullName evidence="2">Reverse transcriptase Ty1/copia-type domain-containing protein</fullName>
    </recommendedName>
</protein>
<keyword evidence="4" id="KW-1185">Reference proteome</keyword>
<evidence type="ECO:0000313" key="4">
    <source>
        <dbReference type="Proteomes" id="UP001454036"/>
    </source>
</evidence>
<dbReference type="Pfam" id="PF07727">
    <property type="entry name" value="RVT_2"/>
    <property type="match status" value="1"/>
</dbReference>
<dbReference type="InterPro" id="IPR043502">
    <property type="entry name" value="DNA/RNA_pol_sf"/>
</dbReference>
<dbReference type="EMBL" id="BAABME010000718">
    <property type="protein sequence ID" value="GAA0144949.1"/>
    <property type="molecule type" value="Genomic_DNA"/>
</dbReference>